<gene>
    <name evidence="4" type="ORF">A3F84_12775</name>
</gene>
<evidence type="ECO:0000256" key="2">
    <source>
        <dbReference type="ARBA" id="ARBA00023315"/>
    </source>
</evidence>
<evidence type="ECO:0000256" key="1">
    <source>
        <dbReference type="ARBA" id="ARBA00022679"/>
    </source>
</evidence>
<comment type="caution">
    <text evidence="4">The sequence shown here is derived from an EMBL/GenBank/DDBJ whole genome shotgun (WGS) entry which is preliminary data.</text>
</comment>
<dbReference type="InterPro" id="IPR050832">
    <property type="entry name" value="Bact_Acetyltransf"/>
</dbReference>
<dbReference type="PANTHER" id="PTHR43877">
    <property type="entry name" value="AMINOALKYLPHOSPHONATE N-ACETYLTRANSFERASE-RELATED-RELATED"/>
    <property type="match status" value="1"/>
</dbReference>
<dbReference type="PROSITE" id="PS51186">
    <property type="entry name" value="GNAT"/>
    <property type="match status" value="2"/>
</dbReference>
<keyword evidence="1" id="KW-0808">Transferase</keyword>
<organism evidence="4 5">
    <name type="scientific">Handelsmanbacteria sp. (strain RIFCSPLOWO2_12_FULL_64_10)</name>
    <dbReference type="NCBI Taxonomy" id="1817868"/>
    <lineage>
        <taxon>Bacteria</taxon>
        <taxon>Candidatus Handelsmaniibacteriota</taxon>
    </lineage>
</organism>
<dbReference type="Gene3D" id="3.40.630.30">
    <property type="match status" value="2"/>
</dbReference>
<dbReference type="InterPro" id="IPR000182">
    <property type="entry name" value="GNAT_dom"/>
</dbReference>
<evidence type="ECO:0000313" key="5">
    <source>
        <dbReference type="Proteomes" id="UP000178606"/>
    </source>
</evidence>
<dbReference type="EMBL" id="MFKF01000266">
    <property type="protein sequence ID" value="OGG47811.1"/>
    <property type="molecule type" value="Genomic_DNA"/>
</dbReference>
<dbReference type="SUPFAM" id="SSF55729">
    <property type="entry name" value="Acyl-CoA N-acyltransferases (Nat)"/>
    <property type="match status" value="2"/>
</dbReference>
<evidence type="ECO:0000259" key="3">
    <source>
        <dbReference type="PROSITE" id="PS51186"/>
    </source>
</evidence>
<name>A0A1F6CFM7_HANXR</name>
<keyword evidence="2" id="KW-0012">Acyltransferase</keyword>
<feature type="domain" description="N-acetyltransferase" evidence="3">
    <location>
        <begin position="5"/>
        <end position="157"/>
    </location>
</feature>
<dbReference type="CDD" id="cd04301">
    <property type="entry name" value="NAT_SF"/>
    <property type="match status" value="2"/>
</dbReference>
<sequence>MSEQMEIRACDAAVSDADLRALVERCCAGAEGLETPDERGLARMRAAQAVDPEALALAFEAGAPVGVCSVGLPEEGETASLRLLGVCPEQRRRGIGRALEGHAVGLVRRRGFREVRTQAMDSRNRAGTAFLEGLGWASDLGAGIRMWRDLRDLPPVRLPEGYAIRAYRDGDAGAFVRVKNAAFAGETGSGRAWTSEDFRKEYLESPHFRPERVFFAVCGEEPVGTTTAWTWTHEGREVGLIHWVAVVPEHRGKGLGEALNVRALHHLREMGYREAVLNTNASHKAAVRLYHRLGFQDVWRRVVYFKRLNDER</sequence>
<dbReference type="AlphaFoldDB" id="A0A1F6CFM7"/>
<proteinExistence type="predicted"/>
<evidence type="ECO:0000313" key="4">
    <source>
        <dbReference type="EMBL" id="OGG47811.1"/>
    </source>
</evidence>
<dbReference type="GO" id="GO:0016747">
    <property type="term" value="F:acyltransferase activity, transferring groups other than amino-acyl groups"/>
    <property type="evidence" value="ECO:0007669"/>
    <property type="project" value="InterPro"/>
</dbReference>
<dbReference type="Pfam" id="PF00583">
    <property type="entry name" value="Acetyltransf_1"/>
    <property type="match status" value="2"/>
</dbReference>
<protein>
    <recommendedName>
        <fullName evidence="3">N-acetyltransferase domain-containing protein</fullName>
    </recommendedName>
</protein>
<accession>A0A1F6CFM7</accession>
<dbReference type="InterPro" id="IPR016181">
    <property type="entry name" value="Acyl_CoA_acyltransferase"/>
</dbReference>
<reference evidence="4 5" key="1">
    <citation type="journal article" date="2016" name="Nat. Commun.">
        <title>Thousands of microbial genomes shed light on interconnected biogeochemical processes in an aquifer system.</title>
        <authorList>
            <person name="Anantharaman K."/>
            <person name="Brown C.T."/>
            <person name="Hug L.A."/>
            <person name="Sharon I."/>
            <person name="Castelle C.J."/>
            <person name="Probst A.J."/>
            <person name="Thomas B.C."/>
            <person name="Singh A."/>
            <person name="Wilkins M.J."/>
            <person name="Karaoz U."/>
            <person name="Brodie E.L."/>
            <person name="Williams K.H."/>
            <person name="Hubbard S.S."/>
            <person name="Banfield J.F."/>
        </authorList>
    </citation>
    <scope>NUCLEOTIDE SEQUENCE [LARGE SCALE GENOMIC DNA]</scope>
    <source>
        <strain evidence="5">RIFCSPLOWO2_12_FULL_64_10</strain>
    </source>
</reference>
<dbReference type="Proteomes" id="UP000178606">
    <property type="component" value="Unassembled WGS sequence"/>
</dbReference>
<feature type="domain" description="N-acetyltransferase" evidence="3">
    <location>
        <begin position="162"/>
        <end position="311"/>
    </location>
</feature>